<comment type="caution">
    <text evidence="1">The sequence shown here is derived from an EMBL/GenBank/DDBJ whole genome shotgun (WGS) entry which is preliminary data.</text>
</comment>
<evidence type="ECO:0000313" key="2">
    <source>
        <dbReference type="Proteomes" id="UP001148786"/>
    </source>
</evidence>
<protein>
    <submittedName>
        <fullName evidence="1">Uncharacterized protein</fullName>
    </submittedName>
</protein>
<accession>A0A9W8JPM1</accession>
<dbReference type="Proteomes" id="UP001148786">
    <property type="component" value="Unassembled WGS sequence"/>
</dbReference>
<name>A0A9W8JPM1_9AGAR</name>
<sequence>MGKSAARVDIRAARWYGTDKPSPVLSSLQRRVLQLQRCGRRFGDSPEGMRRDVQLKRKGRILNIVYCLNVAGDHKQRREWVYDGLAVSFVSRDWGLVTLRVALNGGEVNYSSLSTPSSPSYETSFDFDG</sequence>
<dbReference type="EMBL" id="JANKHO010002507">
    <property type="protein sequence ID" value="KAJ3491818.1"/>
    <property type="molecule type" value="Genomic_DNA"/>
</dbReference>
<proteinExistence type="predicted"/>
<organism evidence="1 2">
    <name type="scientific">Agrocybe chaxingu</name>
    <dbReference type="NCBI Taxonomy" id="84603"/>
    <lineage>
        <taxon>Eukaryota</taxon>
        <taxon>Fungi</taxon>
        <taxon>Dikarya</taxon>
        <taxon>Basidiomycota</taxon>
        <taxon>Agaricomycotina</taxon>
        <taxon>Agaricomycetes</taxon>
        <taxon>Agaricomycetidae</taxon>
        <taxon>Agaricales</taxon>
        <taxon>Agaricineae</taxon>
        <taxon>Strophariaceae</taxon>
        <taxon>Agrocybe</taxon>
    </lineage>
</organism>
<reference evidence="1" key="1">
    <citation type="submission" date="2022-07" db="EMBL/GenBank/DDBJ databases">
        <title>Genome Sequence of Agrocybe chaxingu.</title>
        <authorList>
            <person name="Buettner E."/>
        </authorList>
    </citation>
    <scope>NUCLEOTIDE SEQUENCE</scope>
    <source>
        <strain evidence="1">MP-N11</strain>
    </source>
</reference>
<keyword evidence="2" id="KW-1185">Reference proteome</keyword>
<evidence type="ECO:0000313" key="1">
    <source>
        <dbReference type="EMBL" id="KAJ3491818.1"/>
    </source>
</evidence>
<dbReference type="AlphaFoldDB" id="A0A9W8JPM1"/>
<gene>
    <name evidence="1" type="ORF">NLJ89_g11301</name>
</gene>